<dbReference type="PANTHER" id="PTHR43649">
    <property type="entry name" value="ARABINOSE-BINDING PROTEIN-RELATED"/>
    <property type="match status" value="1"/>
</dbReference>
<keyword evidence="3 4" id="KW-0732">Signal</keyword>
<dbReference type="CDD" id="cd14750">
    <property type="entry name" value="PBP2_TMBP"/>
    <property type="match status" value="1"/>
</dbReference>
<dbReference type="Pfam" id="PF01547">
    <property type="entry name" value="SBP_bac_1"/>
    <property type="match status" value="1"/>
</dbReference>
<evidence type="ECO:0000256" key="3">
    <source>
        <dbReference type="ARBA" id="ARBA00022729"/>
    </source>
</evidence>
<dbReference type="PROSITE" id="PS51257">
    <property type="entry name" value="PROKAR_LIPOPROTEIN"/>
    <property type="match status" value="1"/>
</dbReference>
<protein>
    <submittedName>
        <fullName evidence="5">ABC transporter substrate-binding protein</fullName>
    </submittedName>
</protein>
<comment type="similarity">
    <text evidence="1">Belongs to the bacterial solute-binding protein 1 family.</text>
</comment>
<evidence type="ECO:0000256" key="1">
    <source>
        <dbReference type="ARBA" id="ARBA00008520"/>
    </source>
</evidence>
<organism evidence="5 6">
    <name type="scientific">Streptomyces cahuitamycinicus</name>
    <dbReference type="NCBI Taxonomy" id="2070367"/>
    <lineage>
        <taxon>Bacteria</taxon>
        <taxon>Bacillati</taxon>
        <taxon>Actinomycetota</taxon>
        <taxon>Actinomycetes</taxon>
        <taxon>Kitasatosporales</taxon>
        <taxon>Streptomycetaceae</taxon>
        <taxon>Streptomyces</taxon>
    </lineage>
</organism>
<dbReference type="OrthoDB" id="3495561at2"/>
<feature type="chain" id="PRO_5039180907" evidence="4">
    <location>
        <begin position="30"/>
        <end position="436"/>
    </location>
</feature>
<feature type="signal peptide" evidence="4">
    <location>
        <begin position="1"/>
        <end position="29"/>
    </location>
</feature>
<reference evidence="5 6" key="1">
    <citation type="submission" date="2018-01" db="EMBL/GenBank/DDBJ databases">
        <title>Draft genome sequence of Streptomyces sp. 13K301.</title>
        <authorList>
            <person name="Sahin N."/>
            <person name="Saygin H."/>
            <person name="Ay H."/>
        </authorList>
    </citation>
    <scope>NUCLEOTIDE SEQUENCE [LARGE SCALE GENOMIC DNA]</scope>
    <source>
        <strain evidence="5 6">13K301</strain>
    </source>
</reference>
<accession>A0A2N8TBT7</accession>
<proteinExistence type="inferred from homology"/>
<keyword evidence="2" id="KW-0813">Transport</keyword>
<evidence type="ECO:0000313" key="5">
    <source>
        <dbReference type="EMBL" id="PNG16473.1"/>
    </source>
</evidence>
<dbReference type="Gene3D" id="3.40.190.10">
    <property type="entry name" value="Periplasmic binding protein-like II"/>
    <property type="match status" value="2"/>
</dbReference>
<dbReference type="InterPro" id="IPR050490">
    <property type="entry name" value="Bact_solute-bd_prot1"/>
</dbReference>
<evidence type="ECO:0000256" key="4">
    <source>
        <dbReference type="SAM" id="SignalP"/>
    </source>
</evidence>
<dbReference type="EMBL" id="POUC01000697">
    <property type="protein sequence ID" value="PNG16473.1"/>
    <property type="molecule type" value="Genomic_DNA"/>
</dbReference>
<evidence type="ECO:0000313" key="6">
    <source>
        <dbReference type="Proteomes" id="UP000235943"/>
    </source>
</evidence>
<evidence type="ECO:0000256" key="2">
    <source>
        <dbReference type="ARBA" id="ARBA00022448"/>
    </source>
</evidence>
<comment type="caution">
    <text evidence="5">The sequence shown here is derived from an EMBL/GenBank/DDBJ whole genome shotgun (WGS) entry which is preliminary data.</text>
</comment>
<gene>
    <name evidence="5" type="ORF">C1J00_41760</name>
</gene>
<dbReference type="AlphaFoldDB" id="A0A2N8TBT7"/>
<dbReference type="RefSeq" id="WP_102914025.1">
    <property type="nucleotide sequence ID" value="NZ_POUC01000697.1"/>
</dbReference>
<dbReference type="Proteomes" id="UP000235943">
    <property type="component" value="Unassembled WGS sequence"/>
</dbReference>
<sequence length="436" mass="46506">MKTSTARAIQCSAALAAAGLLLTACGSSGGSGGGSGGSAQAATATFKGRGPITYVAGKDTTGTVQTIINRWNKAHPKEKVTFIQLPTDADSQRQQMIQNAETKSDAYTVLATDVVWTSEFAAHQWIEPLPADRFPLGRMLKPVVETGQYRGKLYAVPASSNGGLLFYRTDLLKKAGITEPPTTWGQMTADCAKVTKLPEAKAMSCYAGQFQKYEGLTVNFAEAVNSAGGRIVDADGKPDVDTPQAKKGLDFLVKSFKDGTIPKEAITYQEEDGRQAFQSGKLVFLNNWPYVYSLAQKSAVKGKFAVAPLPGLNGPGASSLGGSNLALSSFAKNKATALDFMKFFTSEESSTYFLKHASLASPYADLYDNAALDKQFPYLPDLKRSITKAVPRPRVVQYGDVTAAVQSEVYAALTGKKSSGQALKDLQADLQKLTAQ</sequence>
<keyword evidence="6" id="KW-1185">Reference proteome</keyword>
<dbReference type="InterPro" id="IPR006059">
    <property type="entry name" value="SBP"/>
</dbReference>
<name>A0A2N8TBT7_9ACTN</name>
<dbReference type="PANTHER" id="PTHR43649:SF34">
    <property type="entry name" value="ABC TRANSPORTER PERIPLASMIC-BINDING PROTEIN YCJN-RELATED"/>
    <property type="match status" value="1"/>
</dbReference>
<dbReference type="SUPFAM" id="SSF53850">
    <property type="entry name" value="Periplasmic binding protein-like II"/>
    <property type="match status" value="1"/>
</dbReference>